<feature type="domain" description="DUF641" evidence="1">
    <location>
        <begin position="9"/>
        <end position="124"/>
    </location>
</feature>
<reference evidence="3" key="1">
    <citation type="submission" date="2024-07" db="EMBL/GenBank/DDBJ databases">
        <title>Two chromosome-level genome assemblies of Korean endemic species Abeliophyllum distichum and Forsythia ovata (Oleaceae).</title>
        <authorList>
            <person name="Jang H."/>
        </authorList>
    </citation>
    <scope>NUCLEOTIDE SEQUENCE [LARGE SCALE GENOMIC DNA]</scope>
</reference>
<name>A0ABD1RJ55_9LAMI</name>
<comment type="caution">
    <text evidence="2">The sequence shown here is derived from an EMBL/GenBank/DDBJ whole genome shotgun (WGS) entry which is preliminary data.</text>
</comment>
<evidence type="ECO:0000313" key="3">
    <source>
        <dbReference type="Proteomes" id="UP001604277"/>
    </source>
</evidence>
<dbReference type="InterPro" id="IPR040225">
    <property type="entry name" value="GIL1-like"/>
</dbReference>
<gene>
    <name evidence="2" type="ORF">Fot_41403</name>
</gene>
<evidence type="ECO:0000313" key="2">
    <source>
        <dbReference type="EMBL" id="KAL2488111.1"/>
    </source>
</evidence>
<dbReference type="EMBL" id="JBFOLJ010000012">
    <property type="protein sequence ID" value="KAL2488111.1"/>
    <property type="molecule type" value="Genomic_DNA"/>
</dbReference>
<dbReference type="AlphaFoldDB" id="A0ABD1RJ55"/>
<keyword evidence="3" id="KW-1185">Reference proteome</keyword>
<dbReference type="PANTHER" id="PTHR31161">
    <property type="entry name" value="PROTEIN GRAVITROPIC IN THE LIGHT 1"/>
    <property type="match status" value="1"/>
</dbReference>
<proteinExistence type="predicted"/>
<organism evidence="2 3">
    <name type="scientific">Forsythia ovata</name>
    <dbReference type="NCBI Taxonomy" id="205694"/>
    <lineage>
        <taxon>Eukaryota</taxon>
        <taxon>Viridiplantae</taxon>
        <taxon>Streptophyta</taxon>
        <taxon>Embryophyta</taxon>
        <taxon>Tracheophyta</taxon>
        <taxon>Spermatophyta</taxon>
        <taxon>Magnoliopsida</taxon>
        <taxon>eudicotyledons</taxon>
        <taxon>Gunneridae</taxon>
        <taxon>Pentapetalae</taxon>
        <taxon>asterids</taxon>
        <taxon>lamiids</taxon>
        <taxon>Lamiales</taxon>
        <taxon>Oleaceae</taxon>
        <taxon>Forsythieae</taxon>
        <taxon>Forsythia</taxon>
    </lineage>
</organism>
<dbReference type="Proteomes" id="UP001604277">
    <property type="component" value="Unassembled WGS sequence"/>
</dbReference>
<protein>
    <submittedName>
        <fullName evidence="2">Protein GRAVITROPIC IN THE LIGHT 1-like</fullName>
    </submittedName>
</protein>
<accession>A0ABD1RJ55</accession>
<dbReference type="InterPro" id="IPR006943">
    <property type="entry name" value="DUF641_pln"/>
</dbReference>
<dbReference type="Pfam" id="PF04859">
    <property type="entry name" value="DUF641"/>
    <property type="match status" value="1"/>
</dbReference>
<sequence>MEEAEYSKNRAAMEAFLAKLFATISTVKAAYVELQMAQFPYNNEAIQFADQVVVDKLKALSELKHCFVKKKIDSSPLPHNTHACGNSRTAVSYALRSVHNFVKLFVREMESVNWDIEAAANAIQPEVAFNKRDHNHQGFAFESFVCKEILSGFNNLYFSKRIDQLMPESDDQRRVFFFEQFKKEINKCDTFSQRTIQFL</sequence>
<evidence type="ECO:0000259" key="1">
    <source>
        <dbReference type="Pfam" id="PF04859"/>
    </source>
</evidence>